<dbReference type="Proteomes" id="UP000735302">
    <property type="component" value="Unassembled WGS sequence"/>
</dbReference>
<comment type="caution">
    <text evidence="1">The sequence shown here is derived from an EMBL/GenBank/DDBJ whole genome shotgun (WGS) entry which is preliminary data.</text>
</comment>
<organism evidence="1 2">
    <name type="scientific">Plakobranchus ocellatus</name>
    <dbReference type="NCBI Taxonomy" id="259542"/>
    <lineage>
        <taxon>Eukaryota</taxon>
        <taxon>Metazoa</taxon>
        <taxon>Spiralia</taxon>
        <taxon>Lophotrochozoa</taxon>
        <taxon>Mollusca</taxon>
        <taxon>Gastropoda</taxon>
        <taxon>Heterobranchia</taxon>
        <taxon>Euthyneura</taxon>
        <taxon>Panpulmonata</taxon>
        <taxon>Sacoglossa</taxon>
        <taxon>Placobranchoidea</taxon>
        <taxon>Plakobranchidae</taxon>
        <taxon>Plakobranchus</taxon>
    </lineage>
</organism>
<keyword evidence="2" id="KW-1185">Reference proteome</keyword>
<sequence>MGPVADSVLTRAETIPLAYKDCGIVKILYQLKMNKKRLELNMTKARVMRLFGLLGMGKGWEEGEVAVWGGEGRGFREEGMGKGEADGEERTYGCGGHVNGSAMAKWGKFIDKNRNKIYNENAIIDGQN</sequence>
<evidence type="ECO:0000313" key="1">
    <source>
        <dbReference type="EMBL" id="GFN84061.1"/>
    </source>
</evidence>
<accession>A0AAV3YMA3</accession>
<reference evidence="1 2" key="1">
    <citation type="journal article" date="2021" name="Elife">
        <title>Chloroplast acquisition without the gene transfer in kleptoplastic sea slugs, Plakobranchus ocellatus.</title>
        <authorList>
            <person name="Maeda T."/>
            <person name="Takahashi S."/>
            <person name="Yoshida T."/>
            <person name="Shimamura S."/>
            <person name="Takaki Y."/>
            <person name="Nagai Y."/>
            <person name="Toyoda A."/>
            <person name="Suzuki Y."/>
            <person name="Arimoto A."/>
            <person name="Ishii H."/>
            <person name="Satoh N."/>
            <person name="Nishiyama T."/>
            <person name="Hasebe M."/>
            <person name="Maruyama T."/>
            <person name="Minagawa J."/>
            <person name="Obokata J."/>
            <person name="Shigenobu S."/>
        </authorList>
    </citation>
    <scope>NUCLEOTIDE SEQUENCE [LARGE SCALE GENOMIC DNA]</scope>
</reference>
<dbReference type="EMBL" id="BLXT01001278">
    <property type="protein sequence ID" value="GFN84061.1"/>
    <property type="molecule type" value="Genomic_DNA"/>
</dbReference>
<protein>
    <submittedName>
        <fullName evidence="1">Uncharacterized protein</fullName>
    </submittedName>
</protein>
<dbReference type="AlphaFoldDB" id="A0AAV3YMA3"/>
<proteinExistence type="predicted"/>
<name>A0AAV3YMA3_9GAST</name>
<gene>
    <name evidence="1" type="ORF">PoB_001056700</name>
</gene>
<evidence type="ECO:0000313" key="2">
    <source>
        <dbReference type="Proteomes" id="UP000735302"/>
    </source>
</evidence>